<feature type="region of interest" description="Disordered" evidence="1">
    <location>
        <begin position="1"/>
        <end position="31"/>
    </location>
</feature>
<dbReference type="AlphaFoldDB" id="A0A381UYN7"/>
<name>A0A381UYN7_9ZZZZ</name>
<accession>A0A381UYN7</accession>
<feature type="compositionally biased region" description="Basic residues" evidence="1">
    <location>
        <begin position="1"/>
        <end position="12"/>
    </location>
</feature>
<gene>
    <name evidence="2" type="ORF">METZ01_LOCUS86074</name>
</gene>
<sequence>MEKEKLIKRKGAISRGKSGVSNKARKGGSRTIKPIPSLNFVKIQRQVIQATEEVKKLRNFSFMMKMRKTILAADSADKGTHIDASIIGIQIKSKAVSSLVSKISSDLTSSAARVKLVR</sequence>
<organism evidence="2">
    <name type="scientific">marine metagenome</name>
    <dbReference type="NCBI Taxonomy" id="408172"/>
    <lineage>
        <taxon>unclassified sequences</taxon>
        <taxon>metagenomes</taxon>
        <taxon>ecological metagenomes</taxon>
    </lineage>
</organism>
<feature type="non-terminal residue" evidence="2">
    <location>
        <position position="118"/>
    </location>
</feature>
<reference evidence="2" key="1">
    <citation type="submission" date="2018-05" db="EMBL/GenBank/DDBJ databases">
        <authorList>
            <person name="Lanie J.A."/>
            <person name="Ng W.-L."/>
            <person name="Kazmierczak K.M."/>
            <person name="Andrzejewski T.M."/>
            <person name="Davidsen T.M."/>
            <person name="Wayne K.J."/>
            <person name="Tettelin H."/>
            <person name="Glass J.I."/>
            <person name="Rusch D."/>
            <person name="Podicherti R."/>
            <person name="Tsui H.-C.T."/>
            <person name="Winkler M.E."/>
        </authorList>
    </citation>
    <scope>NUCLEOTIDE SEQUENCE</scope>
</reference>
<protein>
    <submittedName>
        <fullName evidence="2">Uncharacterized protein</fullName>
    </submittedName>
</protein>
<dbReference type="EMBL" id="UINC01007420">
    <property type="protein sequence ID" value="SVA33220.1"/>
    <property type="molecule type" value="Genomic_DNA"/>
</dbReference>
<evidence type="ECO:0000313" key="2">
    <source>
        <dbReference type="EMBL" id="SVA33220.1"/>
    </source>
</evidence>
<evidence type="ECO:0000256" key="1">
    <source>
        <dbReference type="SAM" id="MobiDB-lite"/>
    </source>
</evidence>
<proteinExistence type="predicted"/>